<dbReference type="InterPro" id="IPR036397">
    <property type="entry name" value="RNaseH_sf"/>
</dbReference>
<feature type="compositionally biased region" description="Basic and acidic residues" evidence="2">
    <location>
        <begin position="168"/>
        <end position="178"/>
    </location>
</feature>
<dbReference type="EMBL" id="UYJE01008981">
    <property type="protein sequence ID" value="VDI69041.1"/>
    <property type="molecule type" value="Genomic_DNA"/>
</dbReference>
<dbReference type="GO" id="GO:0003676">
    <property type="term" value="F:nucleic acid binding"/>
    <property type="evidence" value="ECO:0007669"/>
    <property type="project" value="InterPro"/>
</dbReference>
<dbReference type="InterPro" id="IPR050951">
    <property type="entry name" value="Retrovirus_Pol_polyprotein"/>
</dbReference>
<sequence length="254" mass="29413">MINKTVKEDGHNWHVYINKTLFAYRTSVHDSIKITPFEAMYVRKPTIPNEMMHGVTSNSENVEIPLDDVAEEVNQLKKKKDEQEELMTINTKKAQEKQKHNYDRRRNVMSKLHEIGEKVLLKNFRRKHGMGTVEQIRYKGPYEITSYCGKGESENIAGISFSTSSDLNKSKSEIKETTSTDTADDEEITCAQIKFSSFSEETTMPNFDIDISDVCVSDDDEDGHSTDKKIPEEKGQEKLQRKRKFKQSSIYEYY</sequence>
<feature type="compositionally biased region" description="Basic and acidic residues" evidence="2">
    <location>
        <begin position="223"/>
        <end position="239"/>
    </location>
</feature>
<evidence type="ECO:0000313" key="3">
    <source>
        <dbReference type="EMBL" id="VDI69041.1"/>
    </source>
</evidence>
<dbReference type="PANTHER" id="PTHR37984">
    <property type="entry name" value="PROTEIN CBG26694"/>
    <property type="match status" value="1"/>
</dbReference>
<organism evidence="3 4">
    <name type="scientific">Mytilus galloprovincialis</name>
    <name type="common">Mediterranean mussel</name>
    <dbReference type="NCBI Taxonomy" id="29158"/>
    <lineage>
        <taxon>Eukaryota</taxon>
        <taxon>Metazoa</taxon>
        <taxon>Spiralia</taxon>
        <taxon>Lophotrochozoa</taxon>
        <taxon>Mollusca</taxon>
        <taxon>Bivalvia</taxon>
        <taxon>Autobranchia</taxon>
        <taxon>Pteriomorphia</taxon>
        <taxon>Mytilida</taxon>
        <taxon>Mytiloidea</taxon>
        <taxon>Mytilidae</taxon>
        <taxon>Mytilinae</taxon>
        <taxon>Mytilus</taxon>
    </lineage>
</organism>
<feature type="coiled-coil region" evidence="1">
    <location>
        <begin position="66"/>
        <end position="99"/>
    </location>
</feature>
<feature type="region of interest" description="Disordered" evidence="2">
    <location>
        <begin position="214"/>
        <end position="242"/>
    </location>
</feature>
<reference evidence="3" key="1">
    <citation type="submission" date="2018-11" db="EMBL/GenBank/DDBJ databases">
        <authorList>
            <person name="Alioto T."/>
            <person name="Alioto T."/>
        </authorList>
    </citation>
    <scope>NUCLEOTIDE SEQUENCE</scope>
</reference>
<gene>
    <name evidence="3" type="ORF">MGAL_10B039021</name>
</gene>
<evidence type="ECO:0000256" key="2">
    <source>
        <dbReference type="SAM" id="MobiDB-lite"/>
    </source>
</evidence>
<dbReference type="OrthoDB" id="6159075at2759"/>
<protein>
    <submittedName>
        <fullName evidence="3">Uncharacterized protein</fullName>
    </submittedName>
</protein>
<name>A0A8B6GTS3_MYTGA</name>
<dbReference type="Gene3D" id="3.30.420.10">
    <property type="entry name" value="Ribonuclease H-like superfamily/Ribonuclease H"/>
    <property type="match status" value="1"/>
</dbReference>
<evidence type="ECO:0000256" key="1">
    <source>
        <dbReference type="SAM" id="Coils"/>
    </source>
</evidence>
<accession>A0A8B6GTS3</accession>
<dbReference type="AlphaFoldDB" id="A0A8B6GTS3"/>
<dbReference type="PANTHER" id="PTHR37984:SF5">
    <property type="entry name" value="PROTEIN NYNRIN-LIKE"/>
    <property type="match status" value="1"/>
</dbReference>
<evidence type="ECO:0000313" key="4">
    <source>
        <dbReference type="Proteomes" id="UP000596742"/>
    </source>
</evidence>
<proteinExistence type="predicted"/>
<keyword evidence="1" id="KW-0175">Coiled coil</keyword>
<feature type="region of interest" description="Disordered" evidence="2">
    <location>
        <begin position="162"/>
        <end position="183"/>
    </location>
</feature>
<comment type="caution">
    <text evidence="3">The sequence shown here is derived from an EMBL/GenBank/DDBJ whole genome shotgun (WGS) entry which is preliminary data.</text>
</comment>
<dbReference type="Proteomes" id="UP000596742">
    <property type="component" value="Unassembled WGS sequence"/>
</dbReference>
<keyword evidence="4" id="KW-1185">Reference proteome</keyword>